<name>A0A067G3W2_CITSI</name>
<sequence>MLQEQLMHLLSQVVKSVYTPRSKTHAISLYQLVVLPFLRLIKFLILHCLNIKGQVFIPSVILVCIYIYTYINLV</sequence>
<evidence type="ECO:0000313" key="3">
    <source>
        <dbReference type="Proteomes" id="UP000027120"/>
    </source>
</evidence>
<keyword evidence="1" id="KW-0812">Transmembrane</keyword>
<dbReference type="Proteomes" id="UP000027120">
    <property type="component" value="Unassembled WGS sequence"/>
</dbReference>
<evidence type="ECO:0000256" key="1">
    <source>
        <dbReference type="SAM" id="Phobius"/>
    </source>
</evidence>
<feature type="transmembrane region" description="Helical" evidence="1">
    <location>
        <begin position="27"/>
        <end position="46"/>
    </location>
</feature>
<feature type="transmembrane region" description="Helical" evidence="1">
    <location>
        <begin position="53"/>
        <end position="71"/>
    </location>
</feature>
<keyword evidence="1" id="KW-0472">Membrane</keyword>
<accession>A0A067G3W2</accession>
<dbReference type="EMBL" id="KK784884">
    <property type="protein sequence ID" value="KDO74314.1"/>
    <property type="molecule type" value="Genomic_DNA"/>
</dbReference>
<proteinExistence type="predicted"/>
<protein>
    <submittedName>
        <fullName evidence="2">Uncharacterized protein</fullName>
    </submittedName>
</protein>
<evidence type="ECO:0000313" key="2">
    <source>
        <dbReference type="EMBL" id="KDO74314.1"/>
    </source>
</evidence>
<organism evidence="2 3">
    <name type="scientific">Citrus sinensis</name>
    <name type="common">Sweet orange</name>
    <name type="synonym">Citrus aurantium var. sinensis</name>
    <dbReference type="NCBI Taxonomy" id="2711"/>
    <lineage>
        <taxon>Eukaryota</taxon>
        <taxon>Viridiplantae</taxon>
        <taxon>Streptophyta</taxon>
        <taxon>Embryophyta</taxon>
        <taxon>Tracheophyta</taxon>
        <taxon>Spermatophyta</taxon>
        <taxon>Magnoliopsida</taxon>
        <taxon>eudicotyledons</taxon>
        <taxon>Gunneridae</taxon>
        <taxon>Pentapetalae</taxon>
        <taxon>rosids</taxon>
        <taxon>malvids</taxon>
        <taxon>Sapindales</taxon>
        <taxon>Rutaceae</taxon>
        <taxon>Aurantioideae</taxon>
        <taxon>Citrus</taxon>
    </lineage>
</organism>
<keyword evidence="3" id="KW-1185">Reference proteome</keyword>
<dbReference type="AlphaFoldDB" id="A0A067G3W2"/>
<gene>
    <name evidence="2" type="ORF">CISIN_1g035055mg</name>
</gene>
<keyword evidence="1" id="KW-1133">Transmembrane helix</keyword>
<reference evidence="2 3" key="1">
    <citation type="submission" date="2014-04" db="EMBL/GenBank/DDBJ databases">
        <authorList>
            <consortium name="International Citrus Genome Consortium"/>
            <person name="Gmitter F."/>
            <person name="Chen C."/>
            <person name="Farmerie W."/>
            <person name="Harkins T."/>
            <person name="Desany B."/>
            <person name="Mohiuddin M."/>
            <person name="Kodira C."/>
            <person name="Borodovsky M."/>
            <person name="Lomsadze A."/>
            <person name="Burns P."/>
            <person name="Jenkins J."/>
            <person name="Prochnik S."/>
            <person name="Shu S."/>
            <person name="Chapman J."/>
            <person name="Pitluck S."/>
            <person name="Schmutz J."/>
            <person name="Rokhsar D."/>
        </authorList>
    </citation>
    <scope>NUCLEOTIDE SEQUENCE</scope>
</reference>